<reference evidence="1 2" key="1">
    <citation type="submission" date="2015-01" db="EMBL/GenBank/DDBJ databases">
        <title>Draft Genome Sequence of the Biocontrol and Plant Growth-Promoting Rhizobacteria (PGPR) Pseudomonas fluorescens UM270.</title>
        <authorList>
            <person name="Hernandez-Salmeron J.E."/>
            <person name="Santoyo G."/>
            <person name="Moreno-Hagelsieb G."/>
            <person name="Hernandez-Leon R."/>
        </authorList>
    </citation>
    <scope>NUCLEOTIDE SEQUENCE [LARGE SCALE GENOMIC DNA]</scope>
    <source>
        <strain evidence="1 2">UM270</strain>
    </source>
</reference>
<gene>
    <name evidence="1" type="ORF">RL74_09050</name>
</gene>
<accession>A0A0D0PM52</accession>
<name>A0A0D0PM52_PSEFL</name>
<proteinExistence type="predicted"/>
<comment type="caution">
    <text evidence="1">The sequence shown here is derived from an EMBL/GenBank/DDBJ whole genome shotgun (WGS) entry which is preliminary data.</text>
</comment>
<dbReference type="PATRIC" id="fig|294.124.peg.1866"/>
<evidence type="ECO:0000313" key="2">
    <source>
        <dbReference type="Proteomes" id="UP000032101"/>
    </source>
</evidence>
<dbReference type="AlphaFoldDB" id="A0A0D0PM52"/>
<dbReference type="Proteomes" id="UP000032101">
    <property type="component" value="Unassembled WGS sequence"/>
</dbReference>
<dbReference type="EMBL" id="JXNZ01000060">
    <property type="protein sequence ID" value="KIQ59753.1"/>
    <property type="molecule type" value="Genomic_DNA"/>
</dbReference>
<evidence type="ECO:0000313" key="1">
    <source>
        <dbReference type="EMBL" id="KIQ59753.1"/>
    </source>
</evidence>
<protein>
    <recommendedName>
        <fullName evidence="3">Glycosyltransferase</fullName>
    </recommendedName>
</protein>
<sequence>MLSAVEIERLAPATVVLQRPLDDAGLLALSRLRAFSKAFTVYDLGGYLPQMELKGDDSADELLERLRFGLLQADRVLVSSPTLAELLQGQHDDIRLVETLLPAAWGRLQSKRAVGVRPRLGWLGGKDAELLADVLPALAGEVDWVVLGDCPAAMRPFVAELHPGVGQQQLAGALAALNLDLALVPMAETLGNACSADLRVLQHAACGHPVICSRVPGFVGGEVLPLSRVSNEAQDWIRTIRLHLEDREASATLGDALQSAVRTQWLLEGERLDAWRQAWLAD</sequence>
<evidence type="ECO:0008006" key="3">
    <source>
        <dbReference type="Google" id="ProtNLM"/>
    </source>
</evidence>
<organism evidence="1 2">
    <name type="scientific">Pseudomonas fluorescens</name>
    <dbReference type="NCBI Taxonomy" id="294"/>
    <lineage>
        <taxon>Bacteria</taxon>
        <taxon>Pseudomonadati</taxon>
        <taxon>Pseudomonadota</taxon>
        <taxon>Gammaproteobacteria</taxon>
        <taxon>Pseudomonadales</taxon>
        <taxon>Pseudomonadaceae</taxon>
        <taxon>Pseudomonas</taxon>
    </lineage>
</organism>
<dbReference type="SUPFAM" id="SSF53756">
    <property type="entry name" value="UDP-Glycosyltransferase/glycogen phosphorylase"/>
    <property type="match status" value="1"/>
</dbReference>